<comment type="similarity">
    <text evidence="2">Belongs to the bacterial solute-binding protein SsuA/TauA family.</text>
</comment>
<evidence type="ECO:0000256" key="1">
    <source>
        <dbReference type="ARBA" id="ARBA00004418"/>
    </source>
</evidence>
<protein>
    <recommendedName>
        <fullName evidence="4">Ca3427-like PBP 2 domain-containing protein</fullName>
    </recommendedName>
</protein>
<organism evidence="5 6">
    <name type="scientific">Pseudocercospora fijiensis (strain CIRAD86)</name>
    <name type="common">Black leaf streak disease fungus</name>
    <name type="synonym">Mycosphaerella fijiensis</name>
    <dbReference type="NCBI Taxonomy" id="383855"/>
    <lineage>
        <taxon>Eukaryota</taxon>
        <taxon>Fungi</taxon>
        <taxon>Dikarya</taxon>
        <taxon>Ascomycota</taxon>
        <taxon>Pezizomycotina</taxon>
        <taxon>Dothideomycetes</taxon>
        <taxon>Dothideomycetidae</taxon>
        <taxon>Mycosphaerellales</taxon>
        <taxon>Mycosphaerellaceae</taxon>
        <taxon>Pseudocercospora</taxon>
    </lineage>
</organism>
<evidence type="ECO:0000256" key="2">
    <source>
        <dbReference type="ARBA" id="ARBA00010742"/>
    </source>
</evidence>
<dbReference type="OrthoDB" id="1363at2759"/>
<dbReference type="GO" id="GO:0042597">
    <property type="term" value="C:periplasmic space"/>
    <property type="evidence" value="ECO:0007669"/>
    <property type="project" value="UniProtKB-SubCell"/>
</dbReference>
<sequence length="323" mass="36250">MPMSNGFQRVSRGLRSFSSTRQARAERFRVGYIPEHFRTPLAFAQKHYQLNAELVPFPTGTGALASALRAPRHKAGSIEAAVGLTEGFVADLGKDEDTVWPPKYRLLGTYVESPLRWAIVTGAQRSEINDVSDLKGKRVGVSRIGSGSHVMSFVLAEERGWLEPSKEPFDVVPIGDFAALRKSVGPDTTSDFFMWEHFTTKHFWDTGELKRIGERYTPWPSWMIAARTHDGFEDDAERMIGAINDGIAHYRKNKAEAVEYITSTMRYSKEDAQEWMKTVVFPEDVRGVKDSVMTQTVSILQEAGVLPGDIATGGYMILQRRQE</sequence>
<dbReference type="eggNOG" id="ENOG502QRHZ">
    <property type="taxonomic scope" value="Eukaryota"/>
</dbReference>
<dbReference type="SUPFAM" id="SSF53850">
    <property type="entry name" value="Periplasmic binding protein-like II"/>
    <property type="match status" value="1"/>
</dbReference>
<reference evidence="5 6" key="1">
    <citation type="journal article" date="2012" name="PLoS Pathog.">
        <title>Diverse lifestyles and strategies of plant pathogenesis encoded in the genomes of eighteen Dothideomycetes fungi.</title>
        <authorList>
            <person name="Ohm R.A."/>
            <person name="Feau N."/>
            <person name="Henrissat B."/>
            <person name="Schoch C.L."/>
            <person name="Horwitz B.A."/>
            <person name="Barry K.W."/>
            <person name="Condon B.J."/>
            <person name="Copeland A.C."/>
            <person name="Dhillon B."/>
            <person name="Glaser F."/>
            <person name="Hesse C.N."/>
            <person name="Kosti I."/>
            <person name="LaButti K."/>
            <person name="Lindquist E.A."/>
            <person name="Lucas S."/>
            <person name="Salamov A.A."/>
            <person name="Bradshaw R.E."/>
            <person name="Ciuffetti L."/>
            <person name="Hamelin R.C."/>
            <person name="Kema G.H.J."/>
            <person name="Lawrence C."/>
            <person name="Scott J.A."/>
            <person name="Spatafora J.W."/>
            <person name="Turgeon B.G."/>
            <person name="de Wit P.J.G.M."/>
            <person name="Zhong S."/>
            <person name="Goodwin S.B."/>
            <person name="Grigoriev I.V."/>
        </authorList>
    </citation>
    <scope>NUCLEOTIDE SEQUENCE [LARGE SCALE GENOMIC DNA]</scope>
    <source>
        <strain evidence="5 6">CIRAD86</strain>
    </source>
</reference>
<proteinExistence type="inferred from homology"/>
<dbReference type="Proteomes" id="UP000016932">
    <property type="component" value="Unassembled WGS sequence"/>
</dbReference>
<feature type="domain" description="Ca3427-like PBP 2" evidence="4">
    <location>
        <begin position="117"/>
        <end position="214"/>
    </location>
</feature>
<dbReference type="VEuPathDB" id="FungiDB:MYCFIDRAFT_87143"/>
<name>M2YV82_PSEFD</name>
<dbReference type="CDD" id="cd13637">
    <property type="entry name" value="PBP2_Ca3427_like"/>
    <property type="match status" value="1"/>
</dbReference>
<comment type="subcellular location">
    <subcellularLocation>
        <location evidence="1">Periplasm</location>
    </subcellularLocation>
</comment>
<dbReference type="GeneID" id="19342537"/>
<gene>
    <name evidence="5" type="ORF">MYCFIDRAFT_87143</name>
</gene>
<dbReference type="PANTHER" id="PTHR30024">
    <property type="entry name" value="ALIPHATIC SULFONATES-BINDING PROTEIN-RELATED"/>
    <property type="match status" value="1"/>
</dbReference>
<dbReference type="PANTHER" id="PTHR30024:SF47">
    <property type="entry name" value="TAURINE-BINDING PERIPLASMIC PROTEIN"/>
    <property type="match status" value="1"/>
</dbReference>
<dbReference type="HOGENOM" id="CLU_061316_1_0_1"/>
<accession>M2YV82</accession>
<keyword evidence="3" id="KW-0732">Signal</keyword>
<dbReference type="AlphaFoldDB" id="M2YV82"/>
<dbReference type="Pfam" id="PF22384">
    <property type="entry name" value="PBP2_Ca3427_like"/>
    <property type="match status" value="1"/>
</dbReference>
<evidence type="ECO:0000256" key="3">
    <source>
        <dbReference type="ARBA" id="ARBA00022729"/>
    </source>
</evidence>
<dbReference type="InterPro" id="IPR054364">
    <property type="entry name" value="Ca3427-like_PBP2"/>
</dbReference>
<evidence type="ECO:0000259" key="4">
    <source>
        <dbReference type="Pfam" id="PF22384"/>
    </source>
</evidence>
<evidence type="ECO:0000313" key="6">
    <source>
        <dbReference type="Proteomes" id="UP000016932"/>
    </source>
</evidence>
<dbReference type="EMBL" id="KB446559">
    <property type="protein sequence ID" value="EME81630.1"/>
    <property type="molecule type" value="Genomic_DNA"/>
</dbReference>
<dbReference type="RefSeq" id="XP_007927242.1">
    <property type="nucleotide sequence ID" value="XM_007929051.1"/>
</dbReference>
<evidence type="ECO:0000313" key="5">
    <source>
        <dbReference type="EMBL" id="EME81630.1"/>
    </source>
</evidence>
<keyword evidence="6" id="KW-1185">Reference proteome</keyword>
<dbReference type="KEGG" id="pfj:MYCFIDRAFT_87143"/>
<dbReference type="Gene3D" id="3.40.190.10">
    <property type="entry name" value="Periplasmic binding protein-like II"/>
    <property type="match status" value="2"/>
</dbReference>
<dbReference type="STRING" id="383855.M2YV82"/>